<keyword evidence="7" id="KW-0175">Coiled coil</keyword>
<evidence type="ECO:0000256" key="3">
    <source>
        <dbReference type="ARBA" id="ARBA00022723"/>
    </source>
</evidence>
<reference evidence="9 10" key="1">
    <citation type="journal article" date="2014" name="Antonie Van Leeuwenhoek">
        <title>Fictibacillus enclensis sp. nov., isolated from marine sediment.</title>
        <authorList>
            <person name="Dastager S.G."/>
            <person name="Mawlankar R."/>
            <person name="Srinivasan K."/>
            <person name="Tang S.K."/>
            <person name="Lee J.C."/>
            <person name="Ramana V.V."/>
            <person name="Shouche Y.S."/>
        </authorList>
    </citation>
    <scope>NUCLEOTIDE SEQUENCE [LARGE SCALE GENOMIC DNA]</scope>
    <source>
        <strain evidence="9 10">NIO-1003</strain>
    </source>
</reference>
<proteinExistence type="inferred from homology"/>
<evidence type="ECO:0000313" key="10">
    <source>
        <dbReference type="Proteomes" id="UP000054099"/>
    </source>
</evidence>
<dbReference type="InterPro" id="IPR000192">
    <property type="entry name" value="Aminotrans_V_dom"/>
</dbReference>
<keyword evidence="3" id="KW-0479">Metal-binding</keyword>
<dbReference type="PANTHER" id="PTHR11601">
    <property type="entry name" value="CYSTEINE DESULFURYLASE FAMILY MEMBER"/>
    <property type="match status" value="1"/>
</dbReference>
<dbReference type="GO" id="GO:0046872">
    <property type="term" value="F:metal ion binding"/>
    <property type="evidence" value="ECO:0007669"/>
    <property type="project" value="UniProtKB-KW"/>
</dbReference>
<keyword evidence="5" id="KW-0408">Iron</keyword>
<comment type="similarity">
    <text evidence="2">Belongs to the class-V pyridoxal-phosphate-dependent aminotransferase family. NifS/IscS subfamily.</text>
</comment>
<dbReference type="InterPro" id="IPR015421">
    <property type="entry name" value="PyrdxlP-dep_Trfase_major"/>
</dbReference>
<dbReference type="EMBL" id="LNQN01000002">
    <property type="protein sequence ID" value="KSU83641.1"/>
    <property type="molecule type" value="Genomic_DNA"/>
</dbReference>
<feature type="domain" description="Aminotransferase class V" evidence="8">
    <location>
        <begin position="2"/>
        <end position="361"/>
    </location>
</feature>
<organism evidence="9 10">
    <name type="scientific">Fictibacillus enclensis</name>
    <dbReference type="NCBI Taxonomy" id="1017270"/>
    <lineage>
        <taxon>Bacteria</taxon>
        <taxon>Bacillati</taxon>
        <taxon>Bacillota</taxon>
        <taxon>Bacilli</taxon>
        <taxon>Bacillales</taxon>
        <taxon>Fictibacillaceae</taxon>
        <taxon>Fictibacillus</taxon>
    </lineage>
</organism>
<dbReference type="GO" id="GO:0051536">
    <property type="term" value="F:iron-sulfur cluster binding"/>
    <property type="evidence" value="ECO:0007669"/>
    <property type="project" value="UniProtKB-KW"/>
</dbReference>
<evidence type="ECO:0000259" key="8">
    <source>
        <dbReference type="Pfam" id="PF00266"/>
    </source>
</evidence>
<dbReference type="Proteomes" id="UP000054099">
    <property type="component" value="Unassembled WGS sequence"/>
</dbReference>
<dbReference type="InterPro" id="IPR015424">
    <property type="entry name" value="PyrdxlP-dep_Trfase"/>
</dbReference>
<keyword evidence="4" id="KW-0663">Pyridoxal phosphate</keyword>
<dbReference type="RefSeq" id="WP_061972479.1">
    <property type="nucleotide sequence ID" value="NZ_FMAV01000002.1"/>
</dbReference>
<evidence type="ECO:0000256" key="4">
    <source>
        <dbReference type="ARBA" id="ARBA00022898"/>
    </source>
</evidence>
<dbReference type="GO" id="GO:0031071">
    <property type="term" value="F:cysteine desulfurase activity"/>
    <property type="evidence" value="ECO:0007669"/>
    <property type="project" value="UniProtKB-ARBA"/>
</dbReference>
<protein>
    <submittedName>
        <fullName evidence="9">Cysteine desulfurase</fullName>
    </submittedName>
</protein>
<dbReference type="Gene3D" id="1.10.260.50">
    <property type="match status" value="1"/>
</dbReference>
<feature type="coiled-coil region" evidence="7">
    <location>
        <begin position="350"/>
        <end position="377"/>
    </location>
</feature>
<dbReference type="Pfam" id="PF00266">
    <property type="entry name" value="Aminotran_5"/>
    <property type="match status" value="1"/>
</dbReference>
<evidence type="ECO:0000313" key="9">
    <source>
        <dbReference type="EMBL" id="KSU83641.1"/>
    </source>
</evidence>
<keyword evidence="6" id="KW-0411">Iron-sulfur</keyword>
<name>A0A0V8J9H5_9BACL</name>
<dbReference type="Gene3D" id="3.40.640.10">
    <property type="entry name" value="Type I PLP-dependent aspartate aminotransferase-like (Major domain)"/>
    <property type="match status" value="1"/>
</dbReference>
<comment type="caution">
    <text evidence="9">The sequence shown here is derived from an EMBL/GenBank/DDBJ whole genome shotgun (WGS) entry which is preliminary data.</text>
</comment>
<dbReference type="PANTHER" id="PTHR11601:SF50">
    <property type="entry name" value="CYSTEINE DESULFURASE ISCS 2-RELATED"/>
    <property type="match status" value="1"/>
</dbReference>
<dbReference type="FunFam" id="3.40.640.10:FF:000084">
    <property type="entry name" value="IscS-like cysteine desulfurase"/>
    <property type="match status" value="1"/>
</dbReference>
<dbReference type="OrthoDB" id="9808002at2"/>
<accession>A0A0V8J9H5</accession>
<keyword evidence="10" id="KW-1185">Reference proteome</keyword>
<dbReference type="PIRSF" id="PIRSF005572">
    <property type="entry name" value="NifS"/>
    <property type="match status" value="1"/>
</dbReference>
<comment type="cofactor">
    <cofactor evidence="1">
        <name>pyridoxal 5'-phosphate</name>
        <dbReference type="ChEBI" id="CHEBI:597326"/>
    </cofactor>
</comment>
<dbReference type="Gene3D" id="3.90.1150.10">
    <property type="entry name" value="Aspartate Aminotransferase, domain 1"/>
    <property type="match status" value="1"/>
</dbReference>
<evidence type="ECO:0000256" key="5">
    <source>
        <dbReference type="ARBA" id="ARBA00023004"/>
    </source>
</evidence>
<dbReference type="AlphaFoldDB" id="A0A0V8J9H5"/>
<evidence type="ECO:0000256" key="2">
    <source>
        <dbReference type="ARBA" id="ARBA00006490"/>
    </source>
</evidence>
<evidence type="ECO:0000256" key="1">
    <source>
        <dbReference type="ARBA" id="ARBA00001933"/>
    </source>
</evidence>
<evidence type="ECO:0000256" key="7">
    <source>
        <dbReference type="SAM" id="Coils"/>
    </source>
</evidence>
<gene>
    <name evidence="9" type="ORF">AS030_13940</name>
</gene>
<dbReference type="SUPFAM" id="SSF53383">
    <property type="entry name" value="PLP-dependent transferases"/>
    <property type="match status" value="1"/>
</dbReference>
<sequence length="379" mass="41272">MIYFDNSATTKPYKEVLDAFVTVSQTYFANPSSIHSKGGETERLMLQARKTVAGLLSVKPNEIIFTSGGTEGNNTAIKGIALKHQERGKHLITSEVEHASSYETFHYLESLGFEVTYLPVNGKGEISLEQLENSIREDTILVSLIHVNNEVGTIQPVVDAGKILKKFPKVFFHVDHVQGIGKVPLNLKEAAIDLCTMSGHKFHGLKGTGILYKREGVSLSPLLTGGEQEINVRAGTENVAGIVSIAKALRMSFDKMDAGVETMNRVKEQILEGLSDIQGISINTPADGSPHIINFSVDGVKPEVLIHTLDQKNIYVSTRSACSSKQAGPSRILMAMGLGQKRANTAIRISLSYENTLEEAEIVLKELKNAVVQLQTVMG</sequence>
<dbReference type="InterPro" id="IPR015422">
    <property type="entry name" value="PyrdxlP-dep_Trfase_small"/>
</dbReference>
<evidence type="ECO:0000256" key="6">
    <source>
        <dbReference type="ARBA" id="ARBA00023014"/>
    </source>
</evidence>
<dbReference type="InterPro" id="IPR016454">
    <property type="entry name" value="Cysteine_dSase"/>
</dbReference>